<evidence type="ECO:0000256" key="1">
    <source>
        <dbReference type="ARBA" id="ARBA00001936"/>
    </source>
</evidence>
<feature type="compositionally biased region" description="Basic and acidic residues" evidence="6">
    <location>
        <begin position="71"/>
        <end position="99"/>
    </location>
</feature>
<keyword evidence="4" id="KW-0479">Metal-binding</keyword>
<evidence type="ECO:0000256" key="2">
    <source>
        <dbReference type="ARBA" id="ARBA00001946"/>
    </source>
</evidence>
<dbReference type="CDD" id="cd05402">
    <property type="entry name" value="NT_PAP_TUTase"/>
    <property type="match status" value="2"/>
</dbReference>
<dbReference type="GO" id="GO:0031123">
    <property type="term" value="P:RNA 3'-end processing"/>
    <property type="evidence" value="ECO:0007669"/>
    <property type="project" value="TreeGrafter"/>
</dbReference>
<dbReference type="SUPFAM" id="SSF81301">
    <property type="entry name" value="Nucleotidyltransferase"/>
    <property type="match status" value="2"/>
</dbReference>
<dbReference type="InterPro" id="IPR043519">
    <property type="entry name" value="NT_sf"/>
</dbReference>
<dbReference type="PANTHER" id="PTHR12271:SF66">
    <property type="entry name" value="TERMINAL URIDYLYLTRANSFERASE TAILOR"/>
    <property type="match status" value="1"/>
</dbReference>
<evidence type="ECO:0000256" key="5">
    <source>
        <dbReference type="ARBA" id="ARBA00022842"/>
    </source>
</evidence>
<feature type="compositionally biased region" description="Basic residues" evidence="6">
    <location>
        <begin position="43"/>
        <end position="53"/>
    </location>
</feature>
<dbReference type="GO" id="GO:0046872">
    <property type="term" value="F:metal ion binding"/>
    <property type="evidence" value="ECO:0007669"/>
    <property type="project" value="UniProtKB-KW"/>
</dbReference>
<organism evidence="8 9">
    <name type="scientific">Sinocyclocheilus rhinocerous</name>
    <dbReference type="NCBI Taxonomy" id="307959"/>
    <lineage>
        <taxon>Eukaryota</taxon>
        <taxon>Metazoa</taxon>
        <taxon>Chordata</taxon>
        <taxon>Craniata</taxon>
        <taxon>Vertebrata</taxon>
        <taxon>Euteleostomi</taxon>
        <taxon>Actinopterygii</taxon>
        <taxon>Neopterygii</taxon>
        <taxon>Teleostei</taxon>
        <taxon>Ostariophysi</taxon>
        <taxon>Cypriniformes</taxon>
        <taxon>Cyprinidae</taxon>
        <taxon>Cyprininae</taxon>
        <taxon>Sinocyclocheilus</taxon>
    </lineage>
</organism>
<dbReference type="AlphaFoldDB" id="A0A673LAT0"/>
<dbReference type="Gene3D" id="1.10.1410.10">
    <property type="match status" value="1"/>
</dbReference>
<keyword evidence="5" id="KW-0460">Magnesium</keyword>
<reference evidence="8" key="1">
    <citation type="submission" date="2025-08" db="UniProtKB">
        <authorList>
            <consortium name="Ensembl"/>
        </authorList>
    </citation>
    <scope>IDENTIFICATION</scope>
</reference>
<dbReference type="PROSITE" id="PS00028">
    <property type="entry name" value="ZINC_FINGER_C2H2_1"/>
    <property type="match status" value="1"/>
</dbReference>
<keyword evidence="3" id="KW-0808">Transferase</keyword>
<dbReference type="GO" id="GO:0050265">
    <property type="term" value="F:RNA uridylyltransferase activity"/>
    <property type="evidence" value="ECO:0007669"/>
    <property type="project" value="TreeGrafter"/>
</dbReference>
<evidence type="ECO:0000313" key="8">
    <source>
        <dbReference type="Ensembl" id="ENSSRHP00000073188.1"/>
    </source>
</evidence>
<reference evidence="8" key="2">
    <citation type="submission" date="2025-09" db="UniProtKB">
        <authorList>
            <consortium name="Ensembl"/>
        </authorList>
    </citation>
    <scope>IDENTIFICATION</scope>
</reference>
<feature type="compositionally biased region" description="Polar residues" evidence="6">
    <location>
        <begin position="511"/>
        <end position="527"/>
    </location>
</feature>
<proteinExistence type="predicted"/>
<comment type="cofactor">
    <cofactor evidence="1">
        <name>Mn(2+)</name>
        <dbReference type="ChEBI" id="CHEBI:29035"/>
    </cofactor>
</comment>
<dbReference type="Pfam" id="PF03828">
    <property type="entry name" value="PAP_assoc"/>
    <property type="match status" value="1"/>
</dbReference>
<evidence type="ECO:0000256" key="6">
    <source>
        <dbReference type="SAM" id="MobiDB-lite"/>
    </source>
</evidence>
<evidence type="ECO:0000313" key="9">
    <source>
        <dbReference type="Proteomes" id="UP000472270"/>
    </source>
</evidence>
<dbReference type="InterPro" id="IPR045100">
    <property type="entry name" value="TUT4/7_NTP_transf"/>
</dbReference>
<evidence type="ECO:0000256" key="3">
    <source>
        <dbReference type="ARBA" id="ARBA00022679"/>
    </source>
</evidence>
<feature type="region of interest" description="Disordered" evidence="6">
    <location>
        <begin position="511"/>
        <end position="564"/>
    </location>
</feature>
<feature type="domain" description="C2H2-type" evidence="7">
    <location>
        <begin position="146"/>
        <end position="168"/>
    </location>
</feature>
<dbReference type="PANTHER" id="PTHR12271">
    <property type="entry name" value="POLY A POLYMERASE CID PAP -RELATED"/>
    <property type="match status" value="1"/>
</dbReference>
<dbReference type="Ensembl" id="ENSSRHT00000075185.1">
    <property type="protein sequence ID" value="ENSSRHP00000073188.1"/>
    <property type="gene ID" value="ENSSRHG00000036411.1"/>
</dbReference>
<feature type="region of interest" description="Disordered" evidence="6">
    <location>
        <begin position="1"/>
        <end position="103"/>
    </location>
</feature>
<name>A0A673LAT0_9TELE</name>
<protein>
    <recommendedName>
        <fullName evidence="7">C2H2-type domain-containing protein</fullName>
    </recommendedName>
</protein>
<comment type="cofactor">
    <cofactor evidence="2">
        <name>Mg(2+)</name>
        <dbReference type="ChEBI" id="CHEBI:18420"/>
    </cofactor>
</comment>
<sequence length="819" mass="92450">MAAKGNRKFSPRYRRPKEADEAESWRSPLGQDSVNHERSYSPKTKRGHNRRAKASQSCSSPEGRAFGQCPSHKDRIQKGSPADRRNWRERQRDGQKHDSMQSWRENSGIVSIESCLTRREVLQLCLEAEGSDCDPKESSISLKFKCEKCKVYCEDMSPALNHIRERAHRKKAKELQKLTLLLNIPPPGKPQCHSISLALESVIAEFGLNDQDLKQRQNVLTLVEKVLQPVLSGCQFRLYGSSCTKFGFKDSDVNIDVKFPSHFQHPDVLLMAQEHLSKSGKFKSEKYGLICKVSAGNESACLTTAYLAELGNLEPQLAPLVVCFRYWAKVCCVDQMEEGGLPSYCFALMVISFLQRCKEPILPSYLESVGLPMSKLKSFSLIGVEKEHVLWVYDQTSNDSYQDKDKAVKKGKCPLVFKGRSPPVLLGKIWVELLRYYSLEFQIPEKVISVRTNSDLWRDLKDWPKKRIAIEDPFAVQRNVARTLNSQMMFDYMLHCLKTTYKYFASPSKSTAGKVSSNNQTDKSVNAVNHIDSVKRSTKVPAEDLERSHARSSPHSAEELEDSDCMIELEQDEEEEADSDMETEVYENDDIELDGSGCDHSGDEIFPFEREMSDDVGSDVADPEEAVSIPAKPKAEFTKSESPVGAQPGPEGFQYVFSKRFFSKGKSPILICSLCKSDGHLKQDCPEDFKRVELEPLPHMTLDFVKLLNDVCEQCYCKCLFVNVYFLTGAKLVLFGSSKNGFGFKQSDLDICMTLEGQDTAEGLDSMAVIESLTKALRKHHALRNIIPITTAKVPIVKFYHTKTGLEGDISLYNTLVRE</sequence>
<feature type="compositionally biased region" description="Basic residues" evidence="6">
    <location>
        <begin position="1"/>
        <end position="15"/>
    </location>
</feature>
<accession>A0A673LAT0</accession>
<dbReference type="Pfam" id="PF22600">
    <property type="entry name" value="MTPAP-like_central"/>
    <property type="match status" value="1"/>
</dbReference>
<evidence type="ECO:0000259" key="7">
    <source>
        <dbReference type="PROSITE" id="PS00028"/>
    </source>
</evidence>
<keyword evidence="9" id="KW-1185">Reference proteome</keyword>
<dbReference type="Gene3D" id="3.30.460.10">
    <property type="entry name" value="Beta Polymerase, domain 2"/>
    <property type="match status" value="2"/>
</dbReference>
<dbReference type="Proteomes" id="UP000472270">
    <property type="component" value="Unassembled WGS sequence"/>
</dbReference>
<dbReference type="InterPro" id="IPR013087">
    <property type="entry name" value="Znf_C2H2_type"/>
</dbReference>
<dbReference type="InterPro" id="IPR002058">
    <property type="entry name" value="PAP_assoc"/>
</dbReference>
<dbReference type="SUPFAM" id="SSF81631">
    <property type="entry name" value="PAP/OAS1 substrate-binding domain"/>
    <property type="match status" value="1"/>
</dbReference>
<dbReference type="InterPro" id="IPR054708">
    <property type="entry name" value="MTPAP-like_central"/>
</dbReference>
<evidence type="ECO:0000256" key="4">
    <source>
        <dbReference type="ARBA" id="ARBA00022723"/>
    </source>
</evidence>
<dbReference type="Pfam" id="PF19088">
    <property type="entry name" value="TUTase"/>
    <property type="match status" value="1"/>
</dbReference>